<evidence type="ECO:0000256" key="4">
    <source>
        <dbReference type="PIRSR" id="PIRSR623088-2"/>
    </source>
</evidence>
<feature type="binding site" evidence="5">
    <location>
        <position position="319"/>
    </location>
    <ligand>
        <name>Zn(2+)</name>
        <dbReference type="ChEBI" id="CHEBI:29105"/>
        <label>2</label>
    </ligand>
</feature>
<dbReference type="EMBL" id="JNBR01001828">
    <property type="protein sequence ID" value="OQR84992.1"/>
    <property type="molecule type" value="Genomic_DNA"/>
</dbReference>
<proteinExistence type="inferred from homology"/>
<evidence type="ECO:0000256" key="2">
    <source>
        <dbReference type="ARBA" id="ARBA00022801"/>
    </source>
</evidence>
<feature type="domain" description="PDEase" evidence="8">
    <location>
        <begin position="203"/>
        <end position="529"/>
    </location>
</feature>
<feature type="binding site" evidence="4">
    <location>
        <position position="433"/>
    </location>
    <ligand>
        <name>AMP</name>
        <dbReference type="ChEBI" id="CHEBI:456215"/>
    </ligand>
</feature>
<dbReference type="InterPro" id="IPR003607">
    <property type="entry name" value="HD/PDEase_dom"/>
</dbReference>
<keyword evidence="10" id="KW-1185">Reference proteome</keyword>
<keyword evidence="1 5" id="KW-0479">Metal-binding</keyword>
<feature type="binding site" evidence="5">
    <location>
        <position position="319"/>
    </location>
    <ligand>
        <name>Zn(2+)</name>
        <dbReference type="ChEBI" id="CHEBI:29105"/>
        <label>1</label>
    </ligand>
</feature>
<dbReference type="PANTHER" id="PTHR11347">
    <property type="entry name" value="CYCLIC NUCLEOTIDE PHOSPHODIESTERASE"/>
    <property type="match status" value="1"/>
</dbReference>
<dbReference type="Gene3D" id="1.10.1300.10">
    <property type="entry name" value="3'5'-cyclic nucleotide phosphodiesterase, catalytic domain"/>
    <property type="match status" value="1"/>
</dbReference>
<dbReference type="AlphaFoldDB" id="A0A1V9YGZ5"/>
<feature type="compositionally biased region" description="Basic and acidic residues" evidence="7">
    <location>
        <begin position="175"/>
        <end position="187"/>
    </location>
</feature>
<gene>
    <name evidence="9" type="ORF">ACHHYP_12465</name>
</gene>
<dbReference type="EC" id="3.1.4.-" evidence="6"/>
<evidence type="ECO:0000256" key="7">
    <source>
        <dbReference type="SAM" id="MobiDB-lite"/>
    </source>
</evidence>
<dbReference type="GO" id="GO:0004114">
    <property type="term" value="F:3',5'-cyclic-nucleotide phosphodiesterase activity"/>
    <property type="evidence" value="ECO:0007669"/>
    <property type="project" value="InterPro"/>
</dbReference>
<feature type="binding site" evidence="5">
    <location>
        <position position="433"/>
    </location>
    <ligand>
        <name>Zn(2+)</name>
        <dbReference type="ChEBI" id="CHEBI:29105"/>
        <label>1</label>
    </ligand>
</feature>
<dbReference type="SMART" id="SM00471">
    <property type="entry name" value="HDc"/>
    <property type="match status" value="1"/>
</dbReference>
<feature type="binding site" evidence="5">
    <location>
        <position position="318"/>
    </location>
    <ligand>
        <name>Zn(2+)</name>
        <dbReference type="ChEBI" id="CHEBI:29105"/>
        <label>1</label>
    </ligand>
</feature>
<protein>
    <recommendedName>
        <fullName evidence="6">Phosphodiesterase</fullName>
        <ecNumber evidence="6">3.1.4.-</ecNumber>
    </recommendedName>
</protein>
<accession>A0A1V9YGZ5</accession>
<feature type="region of interest" description="Disordered" evidence="7">
    <location>
        <begin position="18"/>
        <end position="42"/>
    </location>
</feature>
<evidence type="ECO:0000256" key="3">
    <source>
        <dbReference type="PIRSR" id="PIRSR623088-1"/>
    </source>
</evidence>
<dbReference type="InterPro" id="IPR023088">
    <property type="entry name" value="PDEase"/>
</dbReference>
<dbReference type="InterPro" id="IPR002073">
    <property type="entry name" value="PDEase_catalytic_dom"/>
</dbReference>
<keyword evidence="2 6" id="KW-0378">Hydrolase</keyword>
<feature type="binding site" evidence="4">
    <location>
        <begin position="278"/>
        <end position="282"/>
    </location>
    <ligand>
        <name>AMP</name>
        <dbReference type="ChEBI" id="CHEBI:456215"/>
    </ligand>
</feature>
<feature type="active site" description="Proton donor" evidence="3">
    <location>
        <position position="278"/>
    </location>
</feature>
<dbReference type="GO" id="GO:0007165">
    <property type="term" value="P:signal transduction"/>
    <property type="evidence" value="ECO:0007669"/>
    <property type="project" value="InterPro"/>
</dbReference>
<evidence type="ECO:0000313" key="9">
    <source>
        <dbReference type="EMBL" id="OQR84992.1"/>
    </source>
</evidence>
<dbReference type="GO" id="GO:0046872">
    <property type="term" value="F:metal ion binding"/>
    <property type="evidence" value="ECO:0007669"/>
    <property type="project" value="UniProtKB-KW"/>
</dbReference>
<comment type="cofactor">
    <cofactor evidence="6">
        <name>a divalent metal cation</name>
        <dbReference type="ChEBI" id="CHEBI:60240"/>
    </cofactor>
    <text evidence="6">Binds 2 divalent metal cations per subunit. Site 1 may preferentially bind zinc ions, while site 2 has a preference for magnesium and/or manganese ions.</text>
</comment>
<dbReference type="PROSITE" id="PS00126">
    <property type="entry name" value="PDEASE_I_1"/>
    <property type="match status" value="1"/>
</dbReference>
<dbReference type="STRING" id="1202772.A0A1V9YGZ5"/>
<feature type="binding site" evidence="5">
    <location>
        <position position="282"/>
    </location>
    <ligand>
        <name>Zn(2+)</name>
        <dbReference type="ChEBI" id="CHEBI:29105"/>
        <label>1</label>
    </ligand>
</feature>
<name>A0A1V9YGZ5_ACHHY</name>
<evidence type="ECO:0000256" key="1">
    <source>
        <dbReference type="ARBA" id="ARBA00022723"/>
    </source>
</evidence>
<dbReference type="InterPro" id="IPR023174">
    <property type="entry name" value="PDEase_CS"/>
</dbReference>
<dbReference type="PROSITE" id="PS51845">
    <property type="entry name" value="PDEASE_I_2"/>
    <property type="match status" value="1"/>
</dbReference>
<dbReference type="Pfam" id="PF00233">
    <property type="entry name" value="PDEase_I"/>
    <property type="match status" value="1"/>
</dbReference>
<evidence type="ECO:0000256" key="6">
    <source>
        <dbReference type="RuleBase" id="RU363067"/>
    </source>
</evidence>
<reference evidence="9 10" key="1">
    <citation type="journal article" date="2014" name="Genome Biol. Evol.">
        <title>The secreted proteins of Achlya hypogyna and Thraustotheca clavata identify the ancestral oomycete secretome and reveal gene acquisitions by horizontal gene transfer.</title>
        <authorList>
            <person name="Misner I."/>
            <person name="Blouin N."/>
            <person name="Leonard G."/>
            <person name="Richards T.A."/>
            <person name="Lane C.E."/>
        </authorList>
    </citation>
    <scope>NUCLEOTIDE SEQUENCE [LARGE SCALE GENOMIC DNA]</scope>
    <source>
        <strain evidence="9 10">ATCC 48635</strain>
    </source>
</reference>
<dbReference type="CDD" id="cd00077">
    <property type="entry name" value="HDc"/>
    <property type="match status" value="1"/>
</dbReference>
<evidence type="ECO:0000256" key="5">
    <source>
        <dbReference type="PIRSR" id="PIRSR623088-3"/>
    </source>
</evidence>
<dbReference type="OrthoDB" id="432756at2759"/>
<evidence type="ECO:0000259" key="8">
    <source>
        <dbReference type="PROSITE" id="PS51845"/>
    </source>
</evidence>
<feature type="region of interest" description="Disordered" evidence="7">
    <location>
        <begin position="166"/>
        <end position="189"/>
    </location>
</feature>
<feature type="binding site" evidence="4">
    <location>
        <position position="485"/>
    </location>
    <ligand>
        <name>AMP</name>
        <dbReference type="ChEBI" id="CHEBI:456215"/>
    </ligand>
</feature>
<sequence>MPLSKQREALKEAARLLRDSRAKAQDVPPDVKSSSSDDDDDDTASLVTAVKILKKCHAECAESATSTAVVTLDDIDTLLTVFIELVDPDTPVYTRAVERNLMRKFSSHKHVFDDKVQGFIHQNYSSKNEESKDNFRTALRRTSLVQRCVKAFKGSRLATPDSVYAASRRRQRSNARSEKRHSLDGSPERSYPIGTLEAYWAADQTASFLLVKKELSKISTWSFNVLELSKVQSADALLIVGCTCFDAEGLTRHFHIPAPVLRAFYFGVQAKYLPNPYHNAEHAADVTQCVHHFLTLGGLGTQISMRGKLAALIAASVHDIGHTGFSNNFHIATNDALAIRYAFRSPLENMHCAVAFELLQQKECDILATLNDLEKIEVRGLIIDMILATDNKNHAIHLGRLDGLLQSADEDQTDFSSLDDQKLLLQVALHAADVCNPVKPMDIYAVWTSRVMEEFYAQGDNERELGLPVSFGCDRVNPIPEAKMQAGFIIGIVRPVFETLAKVPKVSLKHCLDQVERNLAHWQDQLTPPPPVVT</sequence>
<feature type="binding site" evidence="4">
    <location>
        <position position="319"/>
    </location>
    <ligand>
        <name>AMP</name>
        <dbReference type="ChEBI" id="CHEBI:456215"/>
    </ligand>
</feature>
<dbReference type="SUPFAM" id="SSF109604">
    <property type="entry name" value="HD-domain/PDEase-like"/>
    <property type="match status" value="1"/>
</dbReference>
<evidence type="ECO:0000313" key="10">
    <source>
        <dbReference type="Proteomes" id="UP000243579"/>
    </source>
</evidence>
<organism evidence="9 10">
    <name type="scientific">Achlya hypogyna</name>
    <name type="common">Oomycete</name>
    <name type="synonym">Protoachlya hypogyna</name>
    <dbReference type="NCBI Taxonomy" id="1202772"/>
    <lineage>
        <taxon>Eukaryota</taxon>
        <taxon>Sar</taxon>
        <taxon>Stramenopiles</taxon>
        <taxon>Oomycota</taxon>
        <taxon>Saprolegniomycetes</taxon>
        <taxon>Saprolegniales</taxon>
        <taxon>Achlyaceae</taxon>
        <taxon>Achlya</taxon>
    </lineage>
</organism>
<comment type="caution">
    <text evidence="9">The sequence shown here is derived from an EMBL/GenBank/DDBJ whole genome shotgun (WGS) entry which is preliminary data.</text>
</comment>
<dbReference type="InterPro" id="IPR036971">
    <property type="entry name" value="PDEase_catalytic_dom_sf"/>
</dbReference>
<dbReference type="PRINTS" id="PR00387">
    <property type="entry name" value="PDIESTERASE1"/>
</dbReference>
<comment type="similarity">
    <text evidence="6">Belongs to the cyclic nucleotide phosphodiesterase family.</text>
</comment>
<dbReference type="Proteomes" id="UP000243579">
    <property type="component" value="Unassembled WGS sequence"/>
</dbReference>